<keyword evidence="2 4" id="KW-0521">NADP</keyword>
<dbReference type="FunFam" id="1.10.3730.10:FF:000001">
    <property type="entry name" value="Pyrroline-5-carboxylate reductase"/>
    <property type="match status" value="1"/>
</dbReference>
<dbReference type="NCBIfam" id="TIGR00112">
    <property type="entry name" value="proC"/>
    <property type="match status" value="1"/>
</dbReference>
<dbReference type="InterPro" id="IPR036291">
    <property type="entry name" value="NAD(P)-bd_dom_sf"/>
</dbReference>
<dbReference type="InterPro" id="IPR029036">
    <property type="entry name" value="P5CR_dimer"/>
</dbReference>
<dbReference type="HAMAP" id="MF_01925">
    <property type="entry name" value="P5C_reductase"/>
    <property type="match status" value="1"/>
</dbReference>
<evidence type="ECO:0000256" key="3">
    <source>
        <dbReference type="ARBA" id="ARBA00023002"/>
    </source>
</evidence>
<keyword evidence="4 7" id="KW-0641">Proline biosynthesis</keyword>
<dbReference type="InterPro" id="IPR028939">
    <property type="entry name" value="P5C_Rdtase_cat_N"/>
</dbReference>
<keyword evidence="4" id="KW-0963">Cytoplasm</keyword>
<keyword evidence="3 4" id="KW-0560">Oxidoreductase</keyword>
<proteinExistence type="inferred from homology"/>
<comment type="function">
    <text evidence="4">Catalyzes the reduction of 1-pyrroline-5-carboxylate (PCA) to L-proline.</text>
</comment>
<comment type="pathway">
    <text evidence="4 7">Amino-acid biosynthesis; L-proline biosynthesis; L-proline from L-glutamate 5-semialdehyde: step 1/1.</text>
</comment>
<dbReference type="GO" id="GO:0005737">
    <property type="term" value="C:cytoplasm"/>
    <property type="evidence" value="ECO:0007669"/>
    <property type="project" value="UniProtKB-SubCell"/>
</dbReference>
<dbReference type="Pfam" id="PF14748">
    <property type="entry name" value="P5CR_dimer"/>
    <property type="match status" value="1"/>
</dbReference>
<dbReference type="PANTHER" id="PTHR11645:SF0">
    <property type="entry name" value="PYRROLINE-5-CARBOXYLATE REDUCTASE 3"/>
    <property type="match status" value="1"/>
</dbReference>
<feature type="domain" description="Pyrroline-5-carboxylate reductase dimerisation" evidence="9">
    <location>
        <begin position="162"/>
        <end position="266"/>
    </location>
</feature>
<dbReference type="RefSeq" id="WP_163764349.1">
    <property type="nucleotide sequence ID" value="NZ_JAAGYR010000008.1"/>
</dbReference>
<comment type="subcellular location">
    <subcellularLocation>
        <location evidence="4">Cytoplasm</location>
    </subcellularLocation>
</comment>
<dbReference type="InterPro" id="IPR053790">
    <property type="entry name" value="P5CR-like_CS"/>
</dbReference>
<dbReference type="GO" id="GO:0055129">
    <property type="term" value="P:L-proline biosynthetic process"/>
    <property type="evidence" value="ECO:0007669"/>
    <property type="project" value="UniProtKB-UniRule"/>
</dbReference>
<sequence length="274" mass="29259">MSQTTKIAFIGGGNMARALGEGILASTSSPQSLVVLERYEQAAQVWRDLGVDVLTTPNEQLSACHVWIYAVKPQDMQQVVQVTKPYLQSDTLVISIAAGLEVATLEKWLNHPYIIRTMPNTPAFVRKGCTGLYATPAVKQSDVILAKSLLQSVGIVTQVEQEALLDAITGLSGSGPAYVFLFIEALIEGGIKLGLAPEEAKALAIQTVLGAAILADQSDVEPAQLRQNVTSKGGTTAAALDYFKQQEFEEIVAQAMQAATLRAKELSTQLSKAS</sequence>
<keyword evidence="11" id="KW-1185">Reference proteome</keyword>
<evidence type="ECO:0000313" key="11">
    <source>
        <dbReference type="Proteomes" id="UP000477651"/>
    </source>
</evidence>
<evidence type="ECO:0000256" key="6">
    <source>
        <dbReference type="PIRSR" id="PIRSR000193-1"/>
    </source>
</evidence>
<dbReference type="Gene3D" id="3.40.50.720">
    <property type="entry name" value="NAD(P)-binding Rossmann-like Domain"/>
    <property type="match status" value="1"/>
</dbReference>
<evidence type="ECO:0000256" key="1">
    <source>
        <dbReference type="ARBA" id="ARBA00005525"/>
    </source>
</evidence>
<evidence type="ECO:0000259" key="8">
    <source>
        <dbReference type="Pfam" id="PF03807"/>
    </source>
</evidence>
<dbReference type="PANTHER" id="PTHR11645">
    <property type="entry name" value="PYRROLINE-5-CARBOXYLATE REDUCTASE"/>
    <property type="match status" value="1"/>
</dbReference>
<dbReference type="Gene3D" id="1.10.3730.10">
    <property type="entry name" value="ProC C-terminal domain-like"/>
    <property type="match status" value="1"/>
</dbReference>
<accession>A0A6L9Y5Y6</accession>
<dbReference type="InterPro" id="IPR000304">
    <property type="entry name" value="Pyrroline-COOH_reductase"/>
</dbReference>
<keyword evidence="4 7" id="KW-0028">Amino-acid biosynthesis</keyword>
<dbReference type="Proteomes" id="UP000477651">
    <property type="component" value="Unassembled WGS sequence"/>
</dbReference>
<dbReference type="SUPFAM" id="SSF48179">
    <property type="entry name" value="6-phosphogluconate dehydrogenase C-terminal domain-like"/>
    <property type="match status" value="1"/>
</dbReference>
<dbReference type="Pfam" id="PF03807">
    <property type="entry name" value="F420_oxidored"/>
    <property type="match status" value="1"/>
</dbReference>
<protein>
    <recommendedName>
        <fullName evidence="4 5">Pyrroline-5-carboxylate reductase</fullName>
        <shortName evidence="4">P5C reductase</shortName>
        <shortName evidence="4">P5CR</shortName>
        <ecNumber evidence="4 5">1.5.1.2</ecNumber>
    </recommendedName>
    <alternativeName>
        <fullName evidence="4">PCA reductase</fullName>
    </alternativeName>
</protein>
<evidence type="ECO:0000313" key="10">
    <source>
        <dbReference type="EMBL" id="NEN75753.1"/>
    </source>
</evidence>
<reference evidence="10 11" key="1">
    <citation type="submission" date="2020-02" db="EMBL/GenBank/DDBJ databases">
        <title>Pelistega sp. NLN82 were isolated from wild rodents of the Hainan Island.</title>
        <authorList>
            <person name="Niu N."/>
            <person name="Zhou J."/>
        </authorList>
    </citation>
    <scope>NUCLEOTIDE SEQUENCE [LARGE SCALE GENOMIC DNA]</scope>
    <source>
        <strain evidence="10 11">NLN82</strain>
    </source>
</reference>
<dbReference type="AlphaFoldDB" id="A0A6L9Y5Y6"/>
<evidence type="ECO:0000256" key="2">
    <source>
        <dbReference type="ARBA" id="ARBA00022857"/>
    </source>
</evidence>
<dbReference type="InterPro" id="IPR008927">
    <property type="entry name" value="6-PGluconate_DH-like_C_sf"/>
</dbReference>
<dbReference type="SUPFAM" id="SSF51735">
    <property type="entry name" value="NAD(P)-binding Rossmann-fold domains"/>
    <property type="match status" value="1"/>
</dbReference>
<gene>
    <name evidence="4" type="primary">proC</name>
    <name evidence="10" type="ORF">F9B74_05350</name>
</gene>
<name>A0A6L9Y5Y6_9BURK</name>
<dbReference type="EC" id="1.5.1.2" evidence="4 5"/>
<feature type="domain" description="Pyrroline-5-carboxylate reductase catalytic N-terminal" evidence="8">
    <location>
        <begin position="6"/>
        <end position="99"/>
    </location>
</feature>
<dbReference type="GO" id="GO:0004735">
    <property type="term" value="F:pyrroline-5-carboxylate reductase activity"/>
    <property type="evidence" value="ECO:0007669"/>
    <property type="project" value="UniProtKB-UniRule"/>
</dbReference>
<comment type="catalytic activity">
    <reaction evidence="4">
        <text>L-proline + NAD(+) = (S)-1-pyrroline-5-carboxylate + NADH + 2 H(+)</text>
        <dbReference type="Rhea" id="RHEA:14105"/>
        <dbReference type="ChEBI" id="CHEBI:15378"/>
        <dbReference type="ChEBI" id="CHEBI:17388"/>
        <dbReference type="ChEBI" id="CHEBI:57540"/>
        <dbReference type="ChEBI" id="CHEBI:57945"/>
        <dbReference type="ChEBI" id="CHEBI:60039"/>
        <dbReference type="EC" id="1.5.1.2"/>
    </reaction>
</comment>
<dbReference type="UniPathway" id="UPA00098">
    <property type="reaction ID" value="UER00361"/>
</dbReference>
<comment type="similarity">
    <text evidence="1 4 7">Belongs to the pyrroline-5-carboxylate reductase family.</text>
</comment>
<dbReference type="EMBL" id="JAAGYR010000008">
    <property type="protein sequence ID" value="NEN75753.1"/>
    <property type="molecule type" value="Genomic_DNA"/>
</dbReference>
<comment type="caution">
    <text evidence="10">The sequence shown here is derived from an EMBL/GenBank/DDBJ whole genome shotgun (WGS) entry which is preliminary data.</text>
</comment>
<evidence type="ECO:0000256" key="4">
    <source>
        <dbReference type="HAMAP-Rule" id="MF_01925"/>
    </source>
</evidence>
<organism evidence="10 11">
    <name type="scientific">Pelistega ratti</name>
    <dbReference type="NCBI Taxonomy" id="2652177"/>
    <lineage>
        <taxon>Bacteria</taxon>
        <taxon>Pseudomonadati</taxon>
        <taxon>Pseudomonadota</taxon>
        <taxon>Betaproteobacteria</taxon>
        <taxon>Burkholderiales</taxon>
        <taxon>Alcaligenaceae</taxon>
        <taxon>Pelistega</taxon>
    </lineage>
</organism>
<dbReference type="PROSITE" id="PS00521">
    <property type="entry name" value="P5CR"/>
    <property type="match status" value="1"/>
</dbReference>
<dbReference type="PIRSF" id="PIRSF000193">
    <property type="entry name" value="Pyrrol-5-carb_rd"/>
    <property type="match status" value="1"/>
</dbReference>
<feature type="binding site" evidence="6">
    <location>
        <begin position="10"/>
        <end position="15"/>
    </location>
    <ligand>
        <name>NADP(+)</name>
        <dbReference type="ChEBI" id="CHEBI:58349"/>
    </ligand>
</feature>
<comment type="catalytic activity">
    <reaction evidence="4 7">
        <text>L-proline + NADP(+) = (S)-1-pyrroline-5-carboxylate + NADPH + 2 H(+)</text>
        <dbReference type="Rhea" id="RHEA:14109"/>
        <dbReference type="ChEBI" id="CHEBI:15378"/>
        <dbReference type="ChEBI" id="CHEBI:17388"/>
        <dbReference type="ChEBI" id="CHEBI:57783"/>
        <dbReference type="ChEBI" id="CHEBI:58349"/>
        <dbReference type="ChEBI" id="CHEBI:60039"/>
        <dbReference type="EC" id="1.5.1.2"/>
    </reaction>
</comment>
<feature type="binding site" evidence="6">
    <location>
        <begin position="70"/>
        <end position="73"/>
    </location>
    <ligand>
        <name>NADP(+)</name>
        <dbReference type="ChEBI" id="CHEBI:58349"/>
    </ligand>
</feature>
<evidence type="ECO:0000256" key="5">
    <source>
        <dbReference type="NCBIfam" id="TIGR00112"/>
    </source>
</evidence>
<evidence type="ECO:0000259" key="9">
    <source>
        <dbReference type="Pfam" id="PF14748"/>
    </source>
</evidence>
<evidence type="ECO:0000256" key="7">
    <source>
        <dbReference type="RuleBase" id="RU003903"/>
    </source>
</evidence>